<dbReference type="STRING" id="356829.BITS_0397"/>
<comment type="caution">
    <text evidence="1">The sequence shown here is derived from an EMBL/GenBank/DDBJ whole genome shotgun (WGS) entry which is preliminary data.</text>
</comment>
<dbReference type="EMBL" id="JGZU01000003">
    <property type="protein sequence ID" value="KFJ08083.1"/>
    <property type="molecule type" value="Genomic_DNA"/>
</dbReference>
<dbReference type="Gene3D" id="3.20.20.140">
    <property type="entry name" value="Metal-dependent hydrolases"/>
    <property type="match status" value="1"/>
</dbReference>
<dbReference type="InterPro" id="IPR004013">
    <property type="entry name" value="PHP_dom"/>
</dbReference>
<keyword evidence="2" id="KW-1185">Reference proteome</keyword>
<dbReference type="PANTHER" id="PTHR42924:SF3">
    <property type="entry name" value="POLYMERASE_HISTIDINOL PHOSPHATASE N-TERMINAL DOMAIN-CONTAINING PROTEIN"/>
    <property type="match status" value="1"/>
</dbReference>
<evidence type="ECO:0000313" key="2">
    <source>
        <dbReference type="Proteomes" id="UP000029080"/>
    </source>
</evidence>
<dbReference type="eggNOG" id="COG0613">
    <property type="taxonomic scope" value="Bacteria"/>
</dbReference>
<dbReference type="SUPFAM" id="SSF89550">
    <property type="entry name" value="PHP domain-like"/>
    <property type="match status" value="1"/>
</dbReference>
<dbReference type="CDD" id="cd07438">
    <property type="entry name" value="PHP_HisPPase_AMP"/>
    <property type="match status" value="1"/>
</dbReference>
<name>A0A087EJY2_9BIFI</name>
<sequence length="301" mass="32952">MVETDFSVLPPKSGWDLHCHTVFSDGTQSVEFMVHEAWRRMLHGVAITDHDTTAGWTAAQEAAERLGEPVVRGTEITAVDDGVSVHMLAFQYNPRSQHISRLFADTRKARLERTKKMVALISQDYPIDWDDVLAQVKEGERTTIGRPHIADALVAAGVYPNRSAAFAGIVSTRNRYYVPTPSPTTHEVVRAVGEAGGVCVIAHAGDPMRNRRLLSDAQIETLIDEGLDGLEVWHRGHDEFQRRRLLGIAKRHDLLVTGGSDWHGAGKPNVLGECLTDDDTVKEIVARGAISLAGVDAANLG</sequence>
<accession>A0A087EJY2</accession>
<dbReference type="AlphaFoldDB" id="A0A087EJY2"/>
<dbReference type="InterPro" id="IPR016195">
    <property type="entry name" value="Pol/histidinol_Pase-like"/>
</dbReference>
<evidence type="ECO:0000313" key="1">
    <source>
        <dbReference type="EMBL" id="KFJ08083.1"/>
    </source>
</evidence>
<dbReference type="GO" id="GO:0004534">
    <property type="term" value="F:5'-3' RNA exonuclease activity"/>
    <property type="evidence" value="ECO:0007669"/>
    <property type="project" value="TreeGrafter"/>
</dbReference>
<dbReference type="OrthoDB" id="9804333at2"/>
<proteinExistence type="predicted"/>
<gene>
    <name evidence="1" type="ORF">BITS_0397</name>
</gene>
<dbReference type="SMART" id="SM00481">
    <property type="entry name" value="POLIIIAc"/>
    <property type="match status" value="1"/>
</dbReference>
<dbReference type="GO" id="GO:0035312">
    <property type="term" value="F:5'-3' DNA exonuclease activity"/>
    <property type="evidence" value="ECO:0007669"/>
    <property type="project" value="TreeGrafter"/>
</dbReference>
<reference evidence="1 2" key="1">
    <citation type="submission" date="2014-03" db="EMBL/GenBank/DDBJ databases">
        <title>Genomics of Bifidobacteria.</title>
        <authorList>
            <person name="Ventura M."/>
            <person name="Milani C."/>
            <person name="Lugli G.A."/>
        </authorList>
    </citation>
    <scope>NUCLEOTIDE SEQUENCE [LARGE SCALE GENOMIC DNA]</scope>
    <source>
        <strain evidence="1 2">JCM 13495</strain>
    </source>
</reference>
<dbReference type="Proteomes" id="UP000029080">
    <property type="component" value="Unassembled WGS sequence"/>
</dbReference>
<dbReference type="InterPro" id="IPR003141">
    <property type="entry name" value="Pol/His_phosphatase_N"/>
</dbReference>
<dbReference type="RefSeq" id="WP_026642930.1">
    <property type="nucleotide sequence ID" value="NZ_JAXEUP010000014.1"/>
</dbReference>
<dbReference type="Gene3D" id="1.10.150.650">
    <property type="match status" value="1"/>
</dbReference>
<dbReference type="InterPro" id="IPR052018">
    <property type="entry name" value="PHP_domain"/>
</dbReference>
<protein>
    <submittedName>
        <fullName evidence="1">Putative metal-dependent phosphoesterase</fullName>
    </submittedName>
</protein>
<organism evidence="1 2">
    <name type="scientific">Bifidobacterium tsurumiense</name>
    <dbReference type="NCBI Taxonomy" id="356829"/>
    <lineage>
        <taxon>Bacteria</taxon>
        <taxon>Bacillati</taxon>
        <taxon>Actinomycetota</taxon>
        <taxon>Actinomycetes</taxon>
        <taxon>Bifidobacteriales</taxon>
        <taxon>Bifidobacteriaceae</taxon>
        <taxon>Bifidobacterium</taxon>
    </lineage>
</organism>
<dbReference type="PANTHER" id="PTHR42924">
    <property type="entry name" value="EXONUCLEASE"/>
    <property type="match status" value="1"/>
</dbReference>
<dbReference type="Pfam" id="PF02811">
    <property type="entry name" value="PHP"/>
    <property type="match status" value="1"/>
</dbReference>